<evidence type="ECO:0000313" key="1">
    <source>
        <dbReference type="EMBL" id="MDY7231783.1"/>
    </source>
</evidence>
<comment type="caution">
    <text evidence="1">The sequence shown here is derived from an EMBL/GenBank/DDBJ whole genome shotgun (WGS) entry which is preliminary data.</text>
</comment>
<protein>
    <submittedName>
        <fullName evidence="1">Uncharacterized protein</fullName>
    </submittedName>
</protein>
<accession>A0ABU5HEA3</accession>
<keyword evidence="2" id="KW-1185">Reference proteome</keyword>
<dbReference type="Proteomes" id="UP001291309">
    <property type="component" value="Unassembled WGS sequence"/>
</dbReference>
<name>A0ABU5HEA3_9BACT</name>
<dbReference type="EMBL" id="JAXIVS010000016">
    <property type="protein sequence ID" value="MDY7231783.1"/>
    <property type="molecule type" value="Genomic_DNA"/>
</dbReference>
<evidence type="ECO:0000313" key="2">
    <source>
        <dbReference type="Proteomes" id="UP001291309"/>
    </source>
</evidence>
<reference evidence="1 2" key="1">
    <citation type="submission" date="2023-12" db="EMBL/GenBank/DDBJ databases">
        <title>the genome sequence of Hyalangium sp. s54d21.</title>
        <authorList>
            <person name="Zhang X."/>
        </authorList>
    </citation>
    <scope>NUCLEOTIDE SEQUENCE [LARGE SCALE GENOMIC DNA]</scope>
    <source>
        <strain evidence="2">s54d21</strain>
    </source>
</reference>
<sequence>MKLPESFLQLVACLGASMTMPTLTSLVTVVQGWLFAGRHNLTGVFVALGKGSAKHFSAYYRLFATAVRKCRDFSCSIPFRSVSEDLAPSDAAAQPV</sequence>
<gene>
    <name evidence="1" type="ORF">SYV04_35685</name>
</gene>
<organism evidence="1 2">
    <name type="scientific">Hyalangium rubrum</name>
    <dbReference type="NCBI Taxonomy" id="3103134"/>
    <lineage>
        <taxon>Bacteria</taxon>
        <taxon>Pseudomonadati</taxon>
        <taxon>Myxococcota</taxon>
        <taxon>Myxococcia</taxon>
        <taxon>Myxococcales</taxon>
        <taxon>Cystobacterineae</taxon>
        <taxon>Archangiaceae</taxon>
        <taxon>Hyalangium</taxon>
    </lineage>
</organism>
<proteinExistence type="predicted"/>